<dbReference type="SUPFAM" id="SSF49464">
    <property type="entry name" value="Carboxypeptidase regulatory domain-like"/>
    <property type="match status" value="1"/>
</dbReference>
<keyword evidence="3 8" id="KW-1134">Transmembrane beta strand</keyword>
<dbReference type="InterPro" id="IPR023996">
    <property type="entry name" value="TonB-dep_OMP_SusC/RagA"/>
</dbReference>
<dbReference type="Gene3D" id="2.170.130.10">
    <property type="entry name" value="TonB-dependent receptor, plug domain"/>
    <property type="match status" value="1"/>
</dbReference>
<dbReference type="InterPro" id="IPR000531">
    <property type="entry name" value="Beta-barrel_TonB"/>
</dbReference>
<gene>
    <name evidence="13" type="ORF">EAH69_08400</name>
</gene>
<dbReference type="InterPro" id="IPR037066">
    <property type="entry name" value="Plug_dom_sf"/>
</dbReference>
<dbReference type="Gene3D" id="2.60.40.1120">
    <property type="entry name" value="Carboxypeptidase-like, regulatory domain"/>
    <property type="match status" value="1"/>
</dbReference>
<dbReference type="InterPro" id="IPR008969">
    <property type="entry name" value="CarboxyPept-like_regulatory"/>
</dbReference>
<keyword evidence="5 9" id="KW-0798">TonB box</keyword>
<evidence type="ECO:0000259" key="11">
    <source>
        <dbReference type="Pfam" id="PF00593"/>
    </source>
</evidence>
<dbReference type="Pfam" id="PF07715">
    <property type="entry name" value="Plug"/>
    <property type="match status" value="1"/>
</dbReference>
<dbReference type="InterPro" id="IPR039426">
    <property type="entry name" value="TonB-dep_rcpt-like"/>
</dbReference>
<keyword evidence="7 8" id="KW-0998">Cell outer membrane</keyword>
<sequence length="1018" mass="112586">MRKSITSLGVLSLFLMGGLAYAQVSGVVKDSSGLPLEEAEVVLDRTGASVLTDANGAFTIDANIGDTLRIIDINGEERTIKVASNRIGDIKLAPSKADEISLSTVNLVGGVKMDASQKVGAYDIIKKEDFELAPTASIDEVLNGRVAGLVFSTNSGDPGSTNIITIRGVGSIIGTTNPLYVIDGVVVGKGSDNAGLMESWNPLASIDPNMIEDVTVLKDASATALYGARGANGVIVIKTKKGKYGAKTRFNLSTDMAIQDIAFDEQNWMNANQYIQWGGLAYFNTGNYVSRDAAEQAFRTYLNYDGVTDTDWQGAVMRNTASVRTYNFSASGGSENTSFRIGGSFYENKPLVLNSNFERLSVNSALEHKIEDKFNFGMNLNFTNVERTSVNDGGAFRNPWLQSWAIAPTRPIYNEDGSYNQTGLGPGNDNFNPVALQNTDFLEGTIQTYLGSVHGEWQFAKDFYFYTLFGAQYQSLSEKNYWGPDMGDGMNIGGYVNKANTGVFDWNWQNSVSYRKLFKDVHDVQAWAGVEYQEHKYNRNSAYVTELSEPRPYLSYGTVRNFTGDAFYKWTQISYFSRANYTYNNKVTLSAQLRRDSNSTLGINDKSGVFWSVGANYNILKESFAPKFLSTFTVRANYGEIGNIPYADNWGDQYRAYSISSLGLYGDSTSSEFINTAGDPDLKWEVSKQWNVGADLGVFDNKLVFGVDVYNKKTVDAIYSGLIPLQNGSPTSYLTNIGEISNKGVEMTLNARPINKDFRWNVYGNFSYNKNTLEKLTEDPDQIITGSGNGIRALGVGHEIGEYYTYTWAGVDRETGAGLYYTDGTRTTTTTDKGQAERVWQGVSPFPKYTAGLKNEFSYKGFSLSVFFTGQFEYAVHNMWQNYVLGDGTSVNYNQTTDALYNSWTPDNKDAKNPIQIAGNTSQSQLLSSRWMRDGDHIRLKEAKIAYSFGDKFKQQTGIHNLTIYAKGVNLWLYTFDEDLTFDPEANSNAYGGWAGKGLYDYTSPIMKSISLGISVDF</sequence>
<dbReference type="NCBIfam" id="TIGR04056">
    <property type="entry name" value="OMP_RagA_SusC"/>
    <property type="match status" value="1"/>
</dbReference>
<dbReference type="Pfam" id="PF00593">
    <property type="entry name" value="TonB_dep_Rec_b-barrel"/>
    <property type="match status" value="1"/>
</dbReference>
<comment type="caution">
    <text evidence="13">The sequence shown here is derived from an EMBL/GenBank/DDBJ whole genome shotgun (WGS) entry which is preliminary data.</text>
</comment>
<keyword evidence="2 8" id="KW-0813">Transport</keyword>
<dbReference type="AlphaFoldDB" id="A0A3L9M8W9"/>
<proteinExistence type="inferred from homology"/>
<feature type="chain" id="PRO_5018163309" evidence="10">
    <location>
        <begin position="23"/>
        <end position="1018"/>
    </location>
</feature>
<feature type="domain" description="TonB-dependent receptor plug" evidence="12">
    <location>
        <begin position="120"/>
        <end position="234"/>
    </location>
</feature>
<evidence type="ECO:0000256" key="1">
    <source>
        <dbReference type="ARBA" id="ARBA00004571"/>
    </source>
</evidence>
<keyword evidence="14" id="KW-1185">Reference proteome</keyword>
<protein>
    <submittedName>
        <fullName evidence="13">SusC/RagA family TonB-linked outer membrane protein</fullName>
    </submittedName>
</protein>
<accession>A0A3L9M8W9</accession>
<feature type="domain" description="TonB-dependent receptor-like beta-barrel" evidence="11">
    <location>
        <begin position="421"/>
        <end position="834"/>
    </location>
</feature>
<dbReference type="SUPFAM" id="SSF56935">
    <property type="entry name" value="Porins"/>
    <property type="match status" value="1"/>
</dbReference>
<evidence type="ECO:0000256" key="8">
    <source>
        <dbReference type="PROSITE-ProRule" id="PRU01360"/>
    </source>
</evidence>
<dbReference type="GO" id="GO:0009279">
    <property type="term" value="C:cell outer membrane"/>
    <property type="evidence" value="ECO:0007669"/>
    <property type="project" value="UniProtKB-SubCell"/>
</dbReference>
<dbReference type="EMBL" id="RDOJ01000010">
    <property type="protein sequence ID" value="RLZ09232.1"/>
    <property type="molecule type" value="Genomic_DNA"/>
</dbReference>
<evidence type="ECO:0000256" key="10">
    <source>
        <dbReference type="SAM" id="SignalP"/>
    </source>
</evidence>
<evidence type="ECO:0000256" key="6">
    <source>
        <dbReference type="ARBA" id="ARBA00023136"/>
    </source>
</evidence>
<keyword evidence="10" id="KW-0732">Signal</keyword>
<dbReference type="PROSITE" id="PS52016">
    <property type="entry name" value="TONB_DEPENDENT_REC_3"/>
    <property type="match status" value="1"/>
</dbReference>
<keyword evidence="4 8" id="KW-0812">Transmembrane</keyword>
<dbReference type="Gene3D" id="2.40.170.20">
    <property type="entry name" value="TonB-dependent receptor, beta-barrel domain"/>
    <property type="match status" value="1"/>
</dbReference>
<keyword evidence="6 8" id="KW-0472">Membrane</keyword>
<evidence type="ECO:0000256" key="2">
    <source>
        <dbReference type="ARBA" id="ARBA00022448"/>
    </source>
</evidence>
<feature type="signal peptide" evidence="10">
    <location>
        <begin position="1"/>
        <end position="22"/>
    </location>
</feature>
<evidence type="ECO:0000256" key="7">
    <source>
        <dbReference type="ARBA" id="ARBA00023237"/>
    </source>
</evidence>
<evidence type="ECO:0000256" key="3">
    <source>
        <dbReference type="ARBA" id="ARBA00022452"/>
    </source>
</evidence>
<comment type="subcellular location">
    <subcellularLocation>
        <location evidence="1 8">Cell outer membrane</location>
        <topology evidence="1 8">Multi-pass membrane protein</topology>
    </subcellularLocation>
</comment>
<reference evidence="13 14" key="1">
    <citation type="submission" date="2018-10" db="EMBL/GenBank/DDBJ databases">
        <authorList>
            <person name="Chen X."/>
        </authorList>
    </citation>
    <scope>NUCLEOTIDE SEQUENCE [LARGE SCALE GENOMIC DNA]</scope>
    <source>
        <strain evidence="13 14">YIM 102668</strain>
    </source>
</reference>
<evidence type="ECO:0000256" key="5">
    <source>
        <dbReference type="ARBA" id="ARBA00023077"/>
    </source>
</evidence>
<comment type="similarity">
    <text evidence="8 9">Belongs to the TonB-dependent receptor family.</text>
</comment>
<evidence type="ECO:0000259" key="12">
    <source>
        <dbReference type="Pfam" id="PF07715"/>
    </source>
</evidence>
<dbReference type="OrthoDB" id="9768177at2"/>
<dbReference type="RefSeq" id="WP_121934751.1">
    <property type="nucleotide sequence ID" value="NZ_RDOJ01000010.1"/>
</dbReference>
<evidence type="ECO:0000313" key="14">
    <source>
        <dbReference type="Proteomes" id="UP000275348"/>
    </source>
</evidence>
<dbReference type="Proteomes" id="UP000275348">
    <property type="component" value="Unassembled WGS sequence"/>
</dbReference>
<dbReference type="InterPro" id="IPR012910">
    <property type="entry name" value="Plug_dom"/>
</dbReference>
<name>A0A3L9M8W9_9FLAO</name>
<dbReference type="NCBIfam" id="TIGR04057">
    <property type="entry name" value="SusC_RagA_signa"/>
    <property type="match status" value="1"/>
</dbReference>
<organism evidence="13 14">
    <name type="scientific">Faecalibacter macacae</name>
    <dbReference type="NCBI Taxonomy" id="1859289"/>
    <lineage>
        <taxon>Bacteria</taxon>
        <taxon>Pseudomonadati</taxon>
        <taxon>Bacteroidota</taxon>
        <taxon>Flavobacteriia</taxon>
        <taxon>Flavobacteriales</taxon>
        <taxon>Weeksellaceae</taxon>
        <taxon>Faecalibacter</taxon>
    </lineage>
</organism>
<evidence type="ECO:0000256" key="9">
    <source>
        <dbReference type="RuleBase" id="RU003357"/>
    </source>
</evidence>
<evidence type="ECO:0000256" key="4">
    <source>
        <dbReference type="ARBA" id="ARBA00022692"/>
    </source>
</evidence>
<dbReference type="InterPro" id="IPR023997">
    <property type="entry name" value="TonB-dep_OMP_SusC/RagA_CS"/>
</dbReference>
<dbReference type="InterPro" id="IPR036942">
    <property type="entry name" value="Beta-barrel_TonB_sf"/>
</dbReference>
<evidence type="ECO:0000313" key="13">
    <source>
        <dbReference type="EMBL" id="RLZ09232.1"/>
    </source>
</evidence>